<keyword evidence="6" id="KW-1185">Reference proteome</keyword>
<name>A0A913XDJ2_EXADI</name>
<protein>
    <recommendedName>
        <fullName evidence="4">SUEL-type lectin domain-containing protein</fullName>
    </recommendedName>
</protein>
<dbReference type="OrthoDB" id="5975713at2759"/>
<keyword evidence="3" id="KW-0732">Signal</keyword>
<feature type="region of interest" description="Disordered" evidence="2">
    <location>
        <begin position="24"/>
        <end position="48"/>
    </location>
</feature>
<feature type="coiled-coil region" evidence="1">
    <location>
        <begin position="136"/>
        <end position="163"/>
    </location>
</feature>
<dbReference type="RefSeq" id="XP_020902803.1">
    <property type="nucleotide sequence ID" value="XM_021047144.2"/>
</dbReference>
<dbReference type="GeneID" id="110241278"/>
<dbReference type="InterPro" id="IPR000922">
    <property type="entry name" value="Lectin_gal-bd_dom"/>
</dbReference>
<evidence type="ECO:0000256" key="1">
    <source>
        <dbReference type="SAM" id="Coils"/>
    </source>
</evidence>
<sequence>MQGAFSLVLFYLIAFTHASIVEDGSPVTVPENPDYYPDPKTFGRPQDPAFTQYQRPGFNPSQAFAASRPQAYANNRPQPYAPVDRPQAPTYDRLQARQYDQPQVSAYARPEASAFNRFQPTANDAVRLADYEQRYYKYAQEERDRYAKKLADYNERKDEADAKATATYAPTKPPAPPTPRTFCPGNCPKWCLPGCDEVCCNPKPPPMPEYLKRQQLTATACEGHKLKMKCPNRSDKIIMYSTFYGREKDANTTCHHNVLPSKGTCNDQEHHVNEKVFNLCGHENQCEVAVNNKFLAKDNTTICPGVYKYLKVIYKCHQNPKIFKICPLPCKNPPKCFPDCSTSCCSPTPKPKVTKTNVPTPLPPAETCPAPCPSTCKPPCTPQCCYKGLSREEIRAYLYGNKPGQKPLEPALADEPNMYDSQTPNYNPQSGYYNNPYAAYQAPQNPLNDYNDQRSSCPAACSQTCAMNCPPECCSVTPRQQYGQQAMNYYG</sequence>
<feature type="signal peptide" evidence="3">
    <location>
        <begin position="1"/>
        <end position="18"/>
    </location>
</feature>
<evidence type="ECO:0000256" key="3">
    <source>
        <dbReference type="SAM" id="SignalP"/>
    </source>
</evidence>
<evidence type="ECO:0000313" key="5">
    <source>
        <dbReference type="EnsemblMetazoa" id="XP_020902803.1"/>
    </source>
</evidence>
<dbReference type="Pfam" id="PF02140">
    <property type="entry name" value="SUEL_Lectin"/>
    <property type="match status" value="1"/>
</dbReference>
<dbReference type="AlphaFoldDB" id="A0A913XDJ2"/>
<keyword evidence="1" id="KW-0175">Coiled coil</keyword>
<dbReference type="PROSITE" id="PS50228">
    <property type="entry name" value="SUEL_LECTIN"/>
    <property type="match status" value="1"/>
</dbReference>
<evidence type="ECO:0000256" key="2">
    <source>
        <dbReference type="SAM" id="MobiDB-lite"/>
    </source>
</evidence>
<proteinExistence type="predicted"/>
<evidence type="ECO:0000313" key="6">
    <source>
        <dbReference type="Proteomes" id="UP000887567"/>
    </source>
</evidence>
<dbReference type="Gene3D" id="2.60.120.740">
    <property type="match status" value="1"/>
</dbReference>
<dbReference type="KEGG" id="epa:110241278"/>
<accession>A0A913XDJ2</accession>
<dbReference type="EnsemblMetazoa" id="XM_021047144.2">
    <property type="protein sequence ID" value="XP_020902803.1"/>
    <property type="gene ID" value="LOC110241278"/>
</dbReference>
<reference evidence="5" key="1">
    <citation type="submission" date="2022-11" db="UniProtKB">
        <authorList>
            <consortium name="EnsemblMetazoa"/>
        </authorList>
    </citation>
    <scope>IDENTIFICATION</scope>
</reference>
<evidence type="ECO:0000259" key="4">
    <source>
        <dbReference type="PROSITE" id="PS50228"/>
    </source>
</evidence>
<dbReference type="GO" id="GO:0030246">
    <property type="term" value="F:carbohydrate binding"/>
    <property type="evidence" value="ECO:0007669"/>
    <property type="project" value="InterPro"/>
</dbReference>
<dbReference type="Proteomes" id="UP000887567">
    <property type="component" value="Unplaced"/>
</dbReference>
<dbReference type="InterPro" id="IPR043159">
    <property type="entry name" value="Lectin_gal-bd_sf"/>
</dbReference>
<organism evidence="5 6">
    <name type="scientific">Exaiptasia diaphana</name>
    <name type="common">Tropical sea anemone</name>
    <name type="synonym">Aiptasia pulchella</name>
    <dbReference type="NCBI Taxonomy" id="2652724"/>
    <lineage>
        <taxon>Eukaryota</taxon>
        <taxon>Metazoa</taxon>
        <taxon>Cnidaria</taxon>
        <taxon>Anthozoa</taxon>
        <taxon>Hexacorallia</taxon>
        <taxon>Actiniaria</taxon>
        <taxon>Aiptasiidae</taxon>
        <taxon>Exaiptasia</taxon>
    </lineage>
</organism>
<feature type="domain" description="SUEL-type lectin" evidence="4">
    <location>
        <begin position="220"/>
        <end position="317"/>
    </location>
</feature>
<feature type="chain" id="PRO_5036781392" description="SUEL-type lectin domain-containing protein" evidence="3">
    <location>
        <begin position="19"/>
        <end position="491"/>
    </location>
</feature>